<gene>
    <name evidence="9" type="ORF">GCM10010466_67910</name>
</gene>
<organism evidence="9 10">
    <name type="scientific">Planomonospora alba</name>
    <dbReference type="NCBI Taxonomy" id="161354"/>
    <lineage>
        <taxon>Bacteria</taxon>
        <taxon>Bacillati</taxon>
        <taxon>Actinomycetota</taxon>
        <taxon>Actinomycetes</taxon>
        <taxon>Streptosporangiales</taxon>
        <taxon>Streptosporangiaceae</taxon>
        <taxon>Planomonospora</taxon>
    </lineage>
</organism>
<evidence type="ECO:0000256" key="4">
    <source>
        <dbReference type="ARBA" id="ARBA00022989"/>
    </source>
</evidence>
<keyword evidence="2" id="KW-1003">Cell membrane</keyword>
<dbReference type="PANTHER" id="PTHR35007">
    <property type="entry name" value="INTEGRAL MEMBRANE PROTEIN-RELATED"/>
    <property type="match status" value="1"/>
</dbReference>
<evidence type="ECO:0000256" key="6">
    <source>
        <dbReference type="SAM" id="MobiDB-lite"/>
    </source>
</evidence>
<name>A0ABP6P4T8_9ACTN</name>
<dbReference type="Pfam" id="PF13519">
    <property type="entry name" value="VWA_2"/>
    <property type="match status" value="1"/>
</dbReference>
<dbReference type="InterPro" id="IPR002035">
    <property type="entry name" value="VWF_A"/>
</dbReference>
<dbReference type="Proteomes" id="UP001500320">
    <property type="component" value="Unassembled WGS sequence"/>
</dbReference>
<evidence type="ECO:0000256" key="3">
    <source>
        <dbReference type="ARBA" id="ARBA00022692"/>
    </source>
</evidence>
<evidence type="ECO:0000259" key="8">
    <source>
        <dbReference type="PROSITE" id="PS50234"/>
    </source>
</evidence>
<feature type="region of interest" description="Disordered" evidence="6">
    <location>
        <begin position="336"/>
        <end position="357"/>
    </location>
</feature>
<evidence type="ECO:0000256" key="5">
    <source>
        <dbReference type="ARBA" id="ARBA00023136"/>
    </source>
</evidence>
<feature type="transmembrane region" description="Helical" evidence="7">
    <location>
        <begin position="652"/>
        <end position="671"/>
    </location>
</feature>
<reference evidence="10" key="1">
    <citation type="journal article" date="2019" name="Int. J. Syst. Evol. Microbiol.">
        <title>The Global Catalogue of Microorganisms (GCM) 10K type strain sequencing project: providing services to taxonomists for standard genome sequencing and annotation.</title>
        <authorList>
            <consortium name="The Broad Institute Genomics Platform"/>
            <consortium name="The Broad Institute Genome Sequencing Center for Infectious Disease"/>
            <person name="Wu L."/>
            <person name="Ma J."/>
        </authorList>
    </citation>
    <scope>NUCLEOTIDE SEQUENCE [LARGE SCALE GENOMIC DNA]</scope>
    <source>
        <strain evidence="10">JCM 9373</strain>
    </source>
</reference>
<evidence type="ECO:0000313" key="9">
    <source>
        <dbReference type="EMBL" id="GAA3167750.1"/>
    </source>
</evidence>
<protein>
    <recommendedName>
        <fullName evidence="8">VWFA domain-containing protein</fullName>
    </recommendedName>
</protein>
<comment type="caution">
    <text evidence="9">The sequence shown here is derived from an EMBL/GenBank/DDBJ whole genome shotgun (WGS) entry which is preliminary data.</text>
</comment>
<dbReference type="CDD" id="cd00198">
    <property type="entry name" value="vWFA"/>
    <property type="match status" value="1"/>
</dbReference>
<proteinExistence type="predicted"/>
<dbReference type="InterPro" id="IPR018076">
    <property type="entry name" value="T2SS_GspF_dom"/>
</dbReference>
<sequence length="711" mass="71818">MDAVSTVDAVRTASGARTAGRARAAGTAVLGLVLAVSAALAAGPAPARSAAVPAGAASPGGSASPTAAPSPAPGAGGPSLAVSAVRAVPGAAEFYLTARDLPDGVSLERARITVHAAGAPLAAAIESAGTADAAAPARTVVIVFDASGSMAGGAMTEAREAALRYAGAVPADVRIGLVRVGDRAEVLLEPTGDRDAFAAAVRSLRARGETALYDGVAAGRELLAASGGERRLLVLSDGADTSSGTSLDLLALRLRRDPVPVDAVAFGTRTDDEALRRLAASGAGSGRVRHATEGGGLAEAFLSAAASFSAPVRVTVRVPDSLAGRAARLTVEVRAGRRGPAGPEAGTSTPAGSDGPVVAGTTTAVRFAAAPAVSSSAAPLAEAAPSAGPPAWLYPAGIAALLLAVAAAAAALAPPRRGLPAARLAQLRLAAPGRTAPAGGAGAVVLGVPEAALALTDKVVRARGRHERLTAQLEEAGMKLLPHEWTLLRIGVASGAALLLGLLLSPLAGILLGPGPAWAGCELYRRHRASRRARLFAEHLPDALQLVVGSLRSGFSLGQALAALVREAAEPVGTEFGRALAETRLGVDLEDALERVAGRTRCRDLSWLVMAIRIQHEVGGNLAEIMATAVDTMRERAQLRRHVRTLTAEGRLSAYVLTGLPVGIGAWMFLIRGEYVRPLHTEPLGIAMLAAAVLLVAVGAFWMSRLVRVEV</sequence>
<keyword evidence="5 7" id="KW-0472">Membrane</keyword>
<feature type="transmembrane region" description="Helical" evidence="7">
    <location>
        <begin position="392"/>
        <end position="413"/>
    </location>
</feature>
<evidence type="ECO:0000313" key="10">
    <source>
        <dbReference type="Proteomes" id="UP001500320"/>
    </source>
</evidence>
<dbReference type="Gene3D" id="3.40.50.410">
    <property type="entry name" value="von Willebrand factor, type A domain"/>
    <property type="match status" value="1"/>
</dbReference>
<evidence type="ECO:0000256" key="1">
    <source>
        <dbReference type="ARBA" id="ARBA00004651"/>
    </source>
</evidence>
<keyword evidence="10" id="KW-1185">Reference proteome</keyword>
<evidence type="ECO:0000256" key="2">
    <source>
        <dbReference type="ARBA" id="ARBA00022475"/>
    </source>
</evidence>
<dbReference type="Pfam" id="PF00482">
    <property type="entry name" value="T2SSF"/>
    <property type="match status" value="1"/>
</dbReference>
<feature type="region of interest" description="Disordered" evidence="6">
    <location>
        <begin position="50"/>
        <end position="78"/>
    </location>
</feature>
<dbReference type="EMBL" id="BAAAUT010000114">
    <property type="protein sequence ID" value="GAA3167750.1"/>
    <property type="molecule type" value="Genomic_DNA"/>
</dbReference>
<dbReference type="SMART" id="SM00327">
    <property type="entry name" value="VWA"/>
    <property type="match status" value="1"/>
</dbReference>
<dbReference type="InterPro" id="IPR036465">
    <property type="entry name" value="vWFA_dom_sf"/>
</dbReference>
<accession>A0ABP6P4T8</accession>
<keyword evidence="4 7" id="KW-1133">Transmembrane helix</keyword>
<dbReference type="SUPFAM" id="SSF53300">
    <property type="entry name" value="vWA-like"/>
    <property type="match status" value="1"/>
</dbReference>
<evidence type="ECO:0000256" key="7">
    <source>
        <dbReference type="SAM" id="Phobius"/>
    </source>
</evidence>
<dbReference type="InterPro" id="IPR042094">
    <property type="entry name" value="T2SS_GspF_sf"/>
</dbReference>
<feature type="domain" description="VWFA" evidence="8">
    <location>
        <begin position="139"/>
        <end position="305"/>
    </location>
</feature>
<dbReference type="PROSITE" id="PS50234">
    <property type="entry name" value="VWFA"/>
    <property type="match status" value="1"/>
</dbReference>
<feature type="compositionally biased region" description="Low complexity" evidence="6">
    <location>
        <begin position="50"/>
        <end position="69"/>
    </location>
</feature>
<feature type="transmembrane region" description="Helical" evidence="7">
    <location>
        <begin position="683"/>
        <end position="703"/>
    </location>
</feature>
<comment type="subcellular location">
    <subcellularLocation>
        <location evidence="1">Cell membrane</location>
        <topology evidence="1">Multi-pass membrane protein</topology>
    </subcellularLocation>
</comment>
<dbReference type="PANTHER" id="PTHR35007:SF1">
    <property type="entry name" value="PILUS ASSEMBLY PROTEIN"/>
    <property type="match status" value="1"/>
</dbReference>
<dbReference type="Gene3D" id="1.20.81.30">
    <property type="entry name" value="Type II secretion system (T2SS), domain F"/>
    <property type="match status" value="1"/>
</dbReference>
<keyword evidence="3 7" id="KW-0812">Transmembrane</keyword>